<dbReference type="EMBL" id="JAEUBD010001178">
    <property type="protein sequence ID" value="KAH3664579.1"/>
    <property type="molecule type" value="Genomic_DNA"/>
</dbReference>
<sequence length="279" mass="29699">MFTSDLMLVSASRSVDQFFAVTKNGFTSMSNTGSSCTSPMTTRRSPETFSFSRSFLTITTSSSVPPSVCRVLRDIDESSDGAYLLNFLPSSSGNVTYVVAGVAWSSFLAASWICAYIDDALLIISSASRISLSEIRIMSGSIVMSTTLRNCVAVDSRQSRLKLAEKSSTTRSRLVSYASILHRNMPMPIAFTFRMFWLVTRNWLTFSTMASESAFCGFARIISDGSTTLTAYCTTSSDSGCAAAASSGGCGRCSCSELSSSESSVRSSSNAPGSSLASA</sequence>
<reference evidence="2" key="2">
    <citation type="submission" date="2021-01" db="EMBL/GenBank/DDBJ databases">
        <authorList>
            <person name="Schikora-Tamarit M.A."/>
        </authorList>
    </citation>
    <scope>NUCLEOTIDE SEQUENCE</scope>
    <source>
        <strain evidence="2">NCAIM Y.01608</strain>
    </source>
</reference>
<evidence type="ECO:0000256" key="1">
    <source>
        <dbReference type="SAM" id="MobiDB-lite"/>
    </source>
</evidence>
<accession>A0A9P8T3V3</accession>
<protein>
    <submittedName>
        <fullName evidence="2">Uncharacterized protein</fullName>
    </submittedName>
</protein>
<feature type="region of interest" description="Disordered" evidence="1">
    <location>
        <begin position="258"/>
        <end position="279"/>
    </location>
</feature>
<proteinExistence type="predicted"/>
<keyword evidence="3" id="KW-1185">Reference proteome</keyword>
<organism evidence="2 3">
    <name type="scientific">Ogataea polymorpha</name>
    <dbReference type="NCBI Taxonomy" id="460523"/>
    <lineage>
        <taxon>Eukaryota</taxon>
        <taxon>Fungi</taxon>
        <taxon>Dikarya</taxon>
        <taxon>Ascomycota</taxon>
        <taxon>Saccharomycotina</taxon>
        <taxon>Pichiomycetes</taxon>
        <taxon>Pichiales</taxon>
        <taxon>Pichiaceae</taxon>
        <taxon>Ogataea</taxon>
    </lineage>
</organism>
<reference evidence="2" key="1">
    <citation type="journal article" date="2021" name="Open Biol.">
        <title>Shared evolutionary footprints suggest mitochondrial oxidative damage underlies multiple complex I losses in fungi.</title>
        <authorList>
            <person name="Schikora-Tamarit M.A."/>
            <person name="Marcet-Houben M."/>
            <person name="Nosek J."/>
            <person name="Gabaldon T."/>
        </authorList>
    </citation>
    <scope>NUCLEOTIDE SEQUENCE</scope>
    <source>
        <strain evidence="2">NCAIM Y.01608</strain>
    </source>
</reference>
<name>A0A9P8T3V3_9ASCO</name>
<gene>
    <name evidence="2" type="ORF">OGATHE_003394</name>
</gene>
<dbReference type="AlphaFoldDB" id="A0A9P8T3V3"/>
<comment type="caution">
    <text evidence="2">The sequence shown here is derived from an EMBL/GenBank/DDBJ whole genome shotgun (WGS) entry which is preliminary data.</text>
</comment>
<dbReference type="Proteomes" id="UP000788993">
    <property type="component" value="Unassembled WGS sequence"/>
</dbReference>
<evidence type="ECO:0000313" key="3">
    <source>
        <dbReference type="Proteomes" id="UP000788993"/>
    </source>
</evidence>
<evidence type="ECO:0000313" key="2">
    <source>
        <dbReference type="EMBL" id="KAH3664579.1"/>
    </source>
</evidence>